<dbReference type="RefSeq" id="WP_121671424.1">
    <property type="nucleotide sequence ID" value="NZ_RCUV01000001.1"/>
</dbReference>
<dbReference type="AlphaFoldDB" id="A0A3L7A1C6"/>
<dbReference type="Proteomes" id="UP000270299">
    <property type="component" value="Unassembled WGS sequence"/>
</dbReference>
<reference evidence="2 3" key="1">
    <citation type="submission" date="2018-10" db="EMBL/GenBank/DDBJ databases">
        <authorList>
            <person name="Li J."/>
        </authorList>
    </citation>
    <scope>NUCLEOTIDE SEQUENCE [LARGE SCALE GENOMIC DNA]</scope>
    <source>
        <strain evidence="2 3">CCTCC AB209002</strain>
    </source>
</reference>
<sequence>MARSMKSSATSKTSLFRRDLPALSTNVGGENRVAASEIMVDVVIPVHDVTRPTKRAVESVLAGTPAGAVRVLIVCHNIDPEGIEAQLAEYVHDSSVTVVSFADGIKSPAGPFNHGLTLATAPYVSIMGSDDFLEPGAMAAWIAHVNVSRPDAALVPLRHQHGELLMNPLTRWRRSRRLDPVRDRLFYRTAPLGLLRLAVVRELGLEFTAGMPVGKDMAFSARLWAAGKRIDYLVRTPAYIIGADAVTRVTTQPRPISEAMAAVLDLVARDWFTGLTTSARRSLVTKLLRIHVLGAVITRSRAESWGPGDTDALRSSAREIVMRAPGALAPLSRADRSLLDAVIDIGSSAVSLADAVERHRTSSRLNRIVPRNPLRLFDRESNLTRFVLYRLNR</sequence>
<evidence type="ECO:0000313" key="2">
    <source>
        <dbReference type="EMBL" id="RLP73874.1"/>
    </source>
</evidence>
<feature type="domain" description="Glycosyltransferase 2-like" evidence="1">
    <location>
        <begin position="42"/>
        <end position="171"/>
    </location>
</feature>
<accession>A0A3L7A1C6</accession>
<dbReference type="InterPro" id="IPR029044">
    <property type="entry name" value="Nucleotide-diphossugar_trans"/>
</dbReference>
<proteinExistence type="predicted"/>
<dbReference type="SUPFAM" id="SSF53448">
    <property type="entry name" value="Nucleotide-diphospho-sugar transferases"/>
    <property type="match status" value="1"/>
</dbReference>
<organism evidence="2 3">
    <name type="scientific">Mycetocola manganoxydans</name>
    <dbReference type="NCBI Taxonomy" id="699879"/>
    <lineage>
        <taxon>Bacteria</taxon>
        <taxon>Bacillati</taxon>
        <taxon>Actinomycetota</taxon>
        <taxon>Actinomycetes</taxon>
        <taxon>Micrococcales</taxon>
        <taxon>Microbacteriaceae</taxon>
        <taxon>Mycetocola</taxon>
    </lineage>
</organism>
<protein>
    <submittedName>
        <fullName evidence="2">Glycosyltransferase</fullName>
    </submittedName>
</protein>
<keyword evidence="2" id="KW-0808">Transferase</keyword>
<dbReference type="CDD" id="cd00761">
    <property type="entry name" value="Glyco_tranf_GTA_type"/>
    <property type="match status" value="1"/>
</dbReference>
<evidence type="ECO:0000259" key="1">
    <source>
        <dbReference type="Pfam" id="PF00535"/>
    </source>
</evidence>
<dbReference type="Pfam" id="PF00535">
    <property type="entry name" value="Glycos_transf_2"/>
    <property type="match status" value="1"/>
</dbReference>
<name>A0A3L7A1C6_9MICO</name>
<dbReference type="EMBL" id="RCUV01000001">
    <property type="protein sequence ID" value="RLP73874.1"/>
    <property type="molecule type" value="Genomic_DNA"/>
</dbReference>
<gene>
    <name evidence="2" type="ORF">D9V29_00825</name>
</gene>
<evidence type="ECO:0000313" key="3">
    <source>
        <dbReference type="Proteomes" id="UP000270299"/>
    </source>
</evidence>
<dbReference type="InterPro" id="IPR001173">
    <property type="entry name" value="Glyco_trans_2-like"/>
</dbReference>
<comment type="caution">
    <text evidence="2">The sequence shown here is derived from an EMBL/GenBank/DDBJ whole genome shotgun (WGS) entry which is preliminary data.</text>
</comment>
<dbReference type="OrthoDB" id="3171021at2"/>
<dbReference type="GO" id="GO:0016740">
    <property type="term" value="F:transferase activity"/>
    <property type="evidence" value="ECO:0007669"/>
    <property type="project" value="UniProtKB-KW"/>
</dbReference>
<keyword evidence="3" id="KW-1185">Reference proteome</keyword>
<dbReference type="Gene3D" id="3.90.550.10">
    <property type="entry name" value="Spore Coat Polysaccharide Biosynthesis Protein SpsA, Chain A"/>
    <property type="match status" value="1"/>
</dbReference>